<evidence type="ECO:0000313" key="1">
    <source>
        <dbReference type="EMBL" id="KAF4395948.1"/>
    </source>
</evidence>
<organism evidence="1 2">
    <name type="scientific">Cannabis sativa</name>
    <name type="common">Hemp</name>
    <name type="synonym">Marijuana</name>
    <dbReference type="NCBI Taxonomy" id="3483"/>
    <lineage>
        <taxon>Eukaryota</taxon>
        <taxon>Viridiplantae</taxon>
        <taxon>Streptophyta</taxon>
        <taxon>Embryophyta</taxon>
        <taxon>Tracheophyta</taxon>
        <taxon>Spermatophyta</taxon>
        <taxon>Magnoliopsida</taxon>
        <taxon>eudicotyledons</taxon>
        <taxon>Gunneridae</taxon>
        <taxon>Pentapetalae</taxon>
        <taxon>rosids</taxon>
        <taxon>fabids</taxon>
        <taxon>Rosales</taxon>
        <taxon>Cannabaceae</taxon>
        <taxon>Cannabis</taxon>
    </lineage>
</organism>
<sequence>MQTRVEMELELELYEKKAPLLGYSQQEEPPPRFTNWVVDRSCYRATDSTHNRFDFEDSYLV</sequence>
<proteinExistence type="predicted"/>
<comment type="caution">
    <text evidence="1">The sequence shown here is derived from an EMBL/GenBank/DDBJ whole genome shotgun (WGS) entry which is preliminary data.</text>
</comment>
<dbReference type="AlphaFoldDB" id="A0A7J6HMS0"/>
<protein>
    <submittedName>
        <fullName evidence="1">Uncharacterized protein</fullName>
    </submittedName>
</protein>
<accession>A0A7J6HMS0</accession>
<gene>
    <name evidence="1" type="ORF">F8388_013117</name>
</gene>
<dbReference type="Proteomes" id="UP000525078">
    <property type="component" value="Unassembled WGS sequence"/>
</dbReference>
<name>A0A7J6HMS0_CANSA</name>
<dbReference type="EMBL" id="JAATIP010000004">
    <property type="protein sequence ID" value="KAF4395948.1"/>
    <property type="molecule type" value="Genomic_DNA"/>
</dbReference>
<evidence type="ECO:0000313" key="2">
    <source>
        <dbReference type="Proteomes" id="UP000525078"/>
    </source>
</evidence>
<reference evidence="1 2" key="1">
    <citation type="journal article" date="2020" name="bioRxiv">
        <title>Sequence and annotation of 42 cannabis genomes reveals extensive copy number variation in cannabinoid synthesis and pathogen resistance genes.</title>
        <authorList>
            <person name="Mckernan K.J."/>
            <person name="Helbert Y."/>
            <person name="Kane L.T."/>
            <person name="Ebling H."/>
            <person name="Zhang L."/>
            <person name="Liu B."/>
            <person name="Eaton Z."/>
            <person name="Mclaughlin S."/>
            <person name="Kingan S."/>
            <person name="Baybayan P."/>
            <person name="Concepcion G."/>
            <person name="Jordan M."/>
            <person name="Riva A."/>
            <person name="Barbazuk W."/>
            <person name="Harkins T."/>
        </authorList>
    </citation>
    <scope>NUCLEOTIDE SEQUENCE [LARGE SCALE GENOMIC DNA]</scope>
    <source>
        <strain evidence="2">cv. Jamaican Lion 4</strain>
        <tissue evidence="1">Leaf</tissue>
    </source>
</reference>